<accession>A0ACD0NVE7</accession>
<keyword evidence="2" id="KW-1185">Reference proteome</keyword>
<proteinExistence type="predicted"/>
<gene>
    <name evidence="1" type="ORF">IE53DRAFT_124969</name>
</gene>
<reference evidence="1 2" key="1">
    <citation type="journal article" date="2018" name="Mol. Biol. Evol.">
        <title>Broad Genomic Sampling Reveals a Smut Pathogenic Ancestry of the Fungal Clade Ustilaginomycotina.</title>
        <authorList>
            <person name="Kijpornyongpan T."/>
            <person name="Mondo S.J."/>
            <person name="Barry K."/>
            <person name="Sandor L."/>
            <person name="Lee J."/>
            <person name="Lipzen A."/>
            <person name="Pangilinan J."/>
            <person name="LaButti K."/>
            <person name="Hainaut M."/>
            <person name="Henrissat B."/>
            <person name="Grigoriev I.V."/>
            <person name="Spatafora J.W."/>
            <person name="Aime M.C."/>
        </authorList>
    </citation>
    <scope>NUCLEOTIDE SEQUENCE [LARGE SCALE GENOMIC DNA]</scope>
    <source>
        <strain evidence="1 2">SA 807</strain>
    </source>
</reference>
<protein>
    <submittedName>
        <fullName evidence="1">Uncharacterized protein</fullName>
    </submittedName>
</protein>
<organism evidence="1 2">
    <name type="scientific">Violaceomyces palustris</name>
    <dbReference type="NCBI Taxonomy" id="1673888"/>
    <lineage>
        <taxon>Eukaryota</taxon>
        <taxon>Fungi</taxon>
        <taxon>Dikarya</taxon>
        <taxon>Basidiomycota</taxon>
        <taxon>Ustilaginomycotina</taxon>
        <taxon>Ustilaginomycetes</taxon>
        <taxon>Violaceomycetales</taxon>
        <taxon>Violaceomycetaceae</taxon>
        <taxon>Violaceomyces</taxon>
    </lineage>
</organism>
<sequence length="131" mass="15293">MPHAAPPPPHFSFLLPPPLLPSPPWSMWKRSRFELASVRILPLSLSLSLSPSLSLSLSLSSLTTLWRKRETFIWGYQVGEERERERWREGRRERRRERDERDLANRSDLCATPRRAGSERRKGSKTCLDLT</sequence>
<evidence type="ECO:0000313" key="2">
    <source>
        <dbReference type="Proteomes" id="UP000245626"/>
    </source>
</evidence>
<evidence type="ECO:0000313" key="1">
    <source>
        <dbReference type="EMBL" id="PWN49833.1"/>
    </source>
</evidence>
<name>A0ACD0NVE7_9BASI</name>
<dbReference type="EMBL" id="KZ820001">
    <property type="protein sequence ID" value="PWN49833.1"/>
    <property type="molecule type" value="Genomic_DNA"/>
</dbReference>
<dbReference type="Proteomes" id="UP000245626">
    <property type="component" value="Unassembled WGS sequence"/>
</dbReference>